<evidence type="ECO:0000256" key="1">
    <source>
        <dbReference type="ARBA" id="ARBA00008455"/>
    </source>
</evidence>
<dbReference type="Pfam" id="PF00112">
    <property type="entry name" value="Peptidase_C1"/>
    <property type="match status" value="1"/>
</dbReference>
<dbReference type="InterPro" id="IPR000169">
    <property type="entry name" value="Pept_cys_AS"/>
</dbReference>
<keyword evidence="6" id="KW-1015">Disulfide bond</keyword>
<dbReference type="SMART" id="SM00848">
    <property type="entry name" value="Inhibitor_I29"/>
    <property type="match status" value="1"/>
</dbReference>
<dbReference type="PROSITE" id="PS00139">
    <property type="entry name" value="THIOL_PROTEASE_CYS"/>
    <property type="match status" value="1"/>
</dbReference>
<dbReference type="PRINTS" id="PR00705">
    <property type="entry name" value="PAPAIN"/>
</dbReference>
<evidence type="ECO:0008006" key="11">
    <source>
        <dbReference type="Google" id="ProtNLM"/>
    </source>
</evidence>
<evidence type="ECO:0000259" key="8">
    <source>
        <dbReference type="SMART" id="SM00848"/>
    </source>
</evidence>
<evidence type="ECO:0000256" key="6">
    <source>
        <dbReference type="ARBA" id="ARBA00023157"/>
    </source>
</evidence>
<dbReference type="CDD" id="cd02248">
    <property type="entry name" value="Peptidase_C1A"/>
    <property type="match status" value="1"/>
</dbReference>
<dbReference type="FunFam" id="3.90.70.10:FF:000087">
    <property type="entry name" value="Counting factor associated protein D"/>
    <property type="match status" value="1"/>
</dbReference>
<reference evidence="9 10" key="1">
    <citation type="submission" date="2017-06" db="EMBL/GenBank/DDBJ databases">
        <title>A platform for efficient transgenesis in Macrostomum lignano, a flatworm model organism for stem cell research.</title>
        <authorList>
            <person name="Berezikov E."/>
        </authorList>
    </citation>
    <scope>NUCLEOTIDE SEQUENCE [LARGE SCALE GENOMIC DNA]</scope>
    <source>
        <strain evidence="9">DV1</strain>
        <tissue evidence="9">Whole organism</tissue>
    </source>
</reference>
<evidence type="ECO:0000256" key="2">
    <source>
        <dbReference type="ARBA" id="ARBA00022670"/>
    </source>
</evidence>
<comment type="caution">
    <text evidence="9">The sequence shown here is derived from an EMBL/GenBank/DDBJ whole genome shotgun (WGS) entry which is preliminary data.</text>
</comment>
<dbReference type="Gene3D" id="3.90.70.10">
    <property type="entry name" value="Cysteine proteinases"/>
    <property type="match status" value="1"/>
</dbReference>
<dbReference type="SUPFAM" id="SSF54001">
    <property type="entry name" value="Cysteine proteinases"/>
    <property type="match status" value="1"/>
</dbReference>
<dbReference type="AlphaFoldDB" id="A0A267GPI4"/>
<evidence type="ECO:0000256" key="4">
    <source>
        <dbReference type="ARBA" id="ARBA00022807"/>
    </source>
</evidence>
<feature type="domain" description="Peptidase C1A papain C-terminal" evidence="7">
    <location>
        <begin position="379"/>
        <end position="593"/>
    </location>
</feature>
<dbReference type="PROSITE" id="PS00640">
    <property type="entry name" value="THIOL_PROTEASE_ASN"/>
    <property type="match status" value="1"/>
</dbReference>
<keyword evidence="4" id="KW-0788">Thiol protease</keyword>
<evidence type="ECO:0000313" key="10">
    <source>
        <dbReference type="Proteomes" id="UP000215902"/>
    </source>
</evidence>
<dbReference type="PROSITE" id="PS00639">
    <property type="entry name" value="THIOL_PROTEASE_HIS"/>
    <property type="match status" value="1"/>
</dbReference>
<dbReference type="SMART" id="SM00645">
    <property type="entry name" value="Pept_C1"/>
    <property type="match status" value="1"/>
</dbReference>
<name>A0A267GPI4_9PLAT</name>
<proteinExistence type="inferred from homology"/>
<dbReference type="InterPro" id="IPR013201">
    <property type="entry name" value="Prot_inhib_I29"/>
</dbReference>
<accession>A0A267GPI4</accession>
<keyword evidence="10" id="KW-1185">Reference proteome</keyword>
<gene>
    <name evidence="9" type="ORF">BOX15_Mlig019644g1</name>
</gene>
<keyword evidence="3" id="KW-0378">Hydrolase</keyword>
<dbReference type="Proteomes" id="UP000215902">
    <property type="component" value="Unassembled WGS sequence"/>
</dbReference>
<dbReference type="GO" id="GO:0006508">
    <property type="term" value="P:proteolysis"/>
    <property type="evidence" value="ECO:0007669"/>
    <property type="project" value="UniProtKB-KW"/>
</dbReference>
<dbReference type="Pfam" id="PF08246">
    <property type="entry name" value="Inhibitor_I29"/>
    <property type="match status" value="1"/>
</dbReference>
<dbReference type="InterPro" id="IPR025660">
    <property type="entry name" value="Pept_his_AS"/>
</dbReference>
<evidence type="ECO:0000313" key="9">
    <source>
        <dbReference type="EMBL" id="PAA87202.1"/>
    </source>
</evidence>
<dbReference type="InterPro" id="IPR025661">
    <property type="entry name" value="Pept_asp_AS"/>
</dbReference>
<dbReference type="InterPro" id="IPR039417">
    <property type="entry name" value="Peptidase_C1A_papain-like"/>
</dbReference>
<dbReference type="EMBL" id="NIVC01000244">
    <property type="protein sequence ID" value="PAA87202.1"/>
    <property type="molecule type" value="Genomic_DNA"/>
</dbReference>
<evidence type="ECO:0000256" key="3">
    <source>
        <dbReference type="ARBA" id="ARBA00022801"/>
    </source>
</evidence>
<evidence type="ECO:0000259" key="7">
    <source>
        <dbReference type="SMART" id="SM00645"/>
    </source>
</evidence>
<organism evidence="9 10">
    <name type="scientific">Macrostomum lignano</name>
    <dbReference type="NCBI Taxonomy" id="282301"/>
    <lineage>
        <taxon>Eukaryota</taxon>
        <taxon>Metazoa</taxon>
        <taxon>Spiralia</taxon>
        <taxon>Lophotrochozoa</taxon>
        <taxon>Platyhelminthes</taxon>
        <taxon>Rhabditophora</taxon>
        <taxon>Macrostomorpha</taxon>
        <taxon>Macrostomida</taxon>
        <taxon>Macrostomidae</taxon>
        <taxon>Macrostomum</taxon>
    </lineage>
</organism>
<dbReference type="PANTHER" id="PTHR12411">
    <property type="entry name" value="CYSTEINE PROTEASE FAMILY C1-RELATED"/>
    <property type="match status" value="1"/>
</dbReference>
<keyword evidence="2" id="KW-0645">Protease</keyword>
<dbReference type="InterPro" id="IPR038765">
    <property type="entry name" value="Papain-like_cys_pep_sf"/>
</dbReference>
<dbReference type="STRING" id="282301.A0A267GPI4"/>
<dbReference type="OrthoDB" id="65740at2759"/>
<sequence>MDKRINPMENHSCKWTGPTEAEFACHFLNCYTTVRLHCCLNSSNCLLVELPSVFVLLQISGCASADAVLRHESRGPPTPPPMPKFYTVSGTIELPYAEISEPFSAYVDNEKQLSRIDYYSGMVQSFNFANASHSGYLLHPVSTETEKNKRDCYQLAGVYNVQNVLPDASYFTYSRAEEVRGVMCNVFVNKTVFADKVNTYTLWVGQKDNRPYRYDMIGYDSLLGSHYDRYYVEYMEYDDKTRPQAKDFEVKAPNTCHPAPPSDGVAALNPLSELVSGGDHRSVDAHFQRFQTVHRRFKPYDSQVEERRRTHAFRQNLRYIHSKNRAGLPYKLAVNHLADQSRDELRTRSRCRKSRGGVLESAGRATRHPFTVPSSGDSLPDNWDWRILGGVSPVKDQGICGSCWSFGAAGVLEGAYFVKTGKRVRFSQQQLVDCSWGFGNNGCNGGEDVPSYSYMQKHGLAFEEDYGPYLMQDAYCHAEKVNSSVNVTGYIQVPPNNITAMKAALFHSGPISVSIDASHLSFVFYSSGVYFEPACSSTDLDHSVLAVGYGVLNGEPYWLVKNSWSFYWGNNGYVLMSTKNNNCGVTTDATFPTLA</sequence>
<feature type="domain" description="Cathepsin propeptide inhibitor" evidence="8">
    <location>
        <begin position="287"/>
        <end position="345"/>
    </location>
</feature>
<keyword evidence="5" id="KW-0865">Zymogen</keyword>
<evidence type="ECO:0000256" key="5">
    <source>
        <dbReference type="ARBA" id="ARBA00023145"/>
    </source>
</evidence>
<dbReference type="GO" id="GO:0008234">
    <property type="term" value="F:cysteine-type peptidase activity"/>
    <property type="evidence" value="ECO:0007669"/>
    <property type="project" value="UniProtKB-KW"/>
</dbReference>
<dbReference type="InterPro" id="IPR000668">
    <property type="entry name" value="Peptidase_C1A_C"/>
</dbReference>
<comment type="similarity">
    <text evidence="1">Belongs to the peptidase C1 family.</text>
</comment>
<dbReference type="InterPro" id="IPR013128">
    <property type="entry name" value="Peptidase_C1A"/>
</dbReference>
<protein>
    <recommendedName>
        <fullName evidence="11">Pept_C1 domain-containing protein</fullName>
    </recommendedName>
</protein>